<dbReference type="PANTHER" id="PTHR40034:SF1">
    <property type="entry name" value="BSL5891 PROTEIN"/>
    <property type="match status" value="1"/>
</dbReference>
<sequence>MKDRGGRGLRKWVNLLLLAPFIAVLWVPFYNSVEPRFFGIPYFYAYQLAWIWIGAGLTWIVYLVDWRGSDR</sequence>
<keyword evidence="1" id="KW-0472">Membrane</keyword>
<dbReference type="InterPro" id="IPR021741">
    <property type="entry name" value="DUF3311"/>
</dbReference>
<feature type="transmembrane region" description="Helical" evidence="1">
    <location>
        <begin position="42"/>
        <end position="64"/>
    </location>
</feature>
<dbReference type="RefSeq" id="WP_014077123.1">
    <property type="nucleotide sequence ID" value="NZ_JACHKA010000001.1"/>
</dbReference>
<comment type="caution">
    <text evidence="2">The sequence shown here is derived from an EMBL/GenBank/DDBJ whole genome shotgun (WGS) entry which is preliminary data.</text>
</comment>
<evidence type="ECO:0008006" key="4">
    <source>
        <dbReference type="Google" id="ProtNLM"/>
    </source>
</evidence>
<dbReference type="PANTHER" id="PTHR40034">
    <property type="entry name" value="BSL5891 PROTEIN"/>
    <property type="match status" value="1"/>
</dbReference>
<evidence type="ECO:0000313" key="2">
    <source>
        <dbReference type="EMBL" id="MBB5986850.1"/>
    </source>
</evidence>
<feature type="transmembrane region" description="Helical" evidence="1">
    <location>
        <begin position="12"/>
        <end position="30"/>
    </location>
</feature>
<evidence type="ECO:0000256" key="1">
    <source>
        <dbReference type="SAM" id="Phobius"/>
    </source>
</evidence>
<organism evidence="2 3">
    <name type="scientific">Sphingobium lignivorans</name>
    <dbReference type="NCBI Taxonomy" id="2735886"/>
    <lineage>
        <taxon>Bacteria</taxon>
        <taxon>Pseudomonadati</taxon>
        <taxon>Pseudomonadota</taxon>
        <taxon>Alphaproteobacteria</taxon>
        <taxon>Sphingomonadales</taxon>
        <taxon>Sphingomonadaceae</taxon>
        <taxon>Sphingobium</taxon>
    </lineage>
</organism>
<accession>A0ABR6NHT9</accession>
<proteinExistence type="predicted"/>
<keyword evidence="1" id="KW-1133">Transmembrane helix</keyword>
<evidence type="ECO:0000313" key="3">
    <source>
        <dbReference type="Proteomes" id="UP001138540"/>
    </source>
</evidence>
<keyword evidence="3" id="KW-1185">Reference proteome</keyword>
<protein>
    <recommendedName>
        <fullName evidence="4">DUF3311 domain-containing protein</fullName>
    </recommendedName>
</protein>
<name>A0ABR6NHT9_9SPHN</name>
<dbReference type="EMBL" id="JACHKA010000001">
    <property type="protein sequence ID" value="MBB5986850.1"/>
    <property type="molecule type" value="Genomic_DNA"/>
</dbReference>
<gene>
    <name evidence="2" type="ORF">HNP60_002824</name>
</gene>
<keyword evidence="1" id="KW-0812">Transmembrane</keyword>
<dbReference type="Pfam" id="PF11755">
    <property type="entry name" value="DUF3311"/>
    <property type="match status" value="1"/>
</dbReference>
<dbReference type="Proteomes" id="UP001138540">
    <property type="component" value="Unassembled WGS sequence"/>
</dbReference>
<reference evidence="2 3" key="1">
    <citation type="submission" date="2020-08" db="EMBL/GenBank/DDBJ databases">
        <title>Exploring microbial biodiversity for novel pathways involved in the catabolism of aromatic compounds derived from lignin.</title>
        <authorList>
            <person name="Elkins J."/>
        </authorList>
    </citation>
    <scope>NUCLEOTIDE SEQUENCE [LARGE SCALE GENOMIC DNA]</scope>
    <source>
        <strain evidence="2 3">B1D3A</strain>
    </source>
</reference>